<reference evidence="2 3" key="1">
    <citation type="submission" date="2017-09" db="EMBL/GenBank/DDBJ databases">
        <title>Genome sequencing of Besnoitia besnoiti strain Bb-Ger1.</title>
        <authorList>
            <person name="Schares G."/>
            <person name="Venepally P."/>
            <person name="Lorenzi H.A."/>
        </authorList>
    </citation>
    <scope>NUCLEOTIDE SEQUENCE [LARGE SCALE GENOMIC DNA]</scope>
    <source>
        <strain evidence="2 3">Bb-Ger1</strain>
    </source>
</reference>
<feature type="region of interest" description="Disordered" evidence="1">
    <location>
        <begin position="741"/>
        <end position="1404"/>
    </location>
</feature>
<dbReference type="KEGG" id="bbes:BESB_007050"/>
<accession>A0A2A9MM44</accession>
<feature type="compositionally biased region" description="Low complexity" evidence="1">
    <location>
        <begin position="616"/>
        <end position="626"/>
    </location>
</feature>
<feature type="compositionally biased region" description="Basic and acidic residues" evidence="1">
    <location>
        <begin position="583"/>
        <end position="615"/>
    </location>
</feature>
<sequence>MRCTQGSNSDTAKHAEAPPHAGLEAEREESKIMCAYRKRKPKAGPWRLRRAARAGDPSSARSDAADDRRAEDLHSIPESAVAPGDEREALGSEVARHGMHIAEDSKAARAQRRPWPRPRGGSRRELAVLALAGGRSERLTRQRRTDTGEASGAAAETPASLDAADTSTEVGSGEREASAPRQDSEPEGVAADRETTPAAHASDRGGQDGVPTSQEEERKEEAIGRRSSRKRGRRFQVADTEDEESVSETSSRVNRELASGSEEKVQAAAAPGAEIERTRYSYDAASATGDTEAEVKLHTTEAEEVTQSDEFASATVGCAPEETTKPTLQATEAPKREGIQHESKGVPKTKSTKLRHPATAAPSLDASSGHGRRKERHLEAREDVLEKEGGGGGATESIRSPGMCLRSSEEKAQDQQANAAGESLTVAAAERTRDAKEEAADGDARGDCQTCSRTAAKNKPSSPLQPPDFSPSSVALEAPRADGLSLVFLPGLPSSPVEAGSDPARSSKRQQACETRSLEVASGDNRDASAFTPVAMLNTSSRLASVAATGLAPAGDQSCEASHLGSSAPPSETVLSLALGKVRAAEREREDKGDDREAKSAKKDEADSPVNEREAAAPGGDAPVDGRLQDGCRREARGTAQDYTEMMTQRAGEAGDDTRRNMASASAAASSDAPEGEPDRRQGRQQTDRTQETHARERDEAREGEAGGSRIETLAYCCLGSPPPLQPLLSQRLWSVSAFLQRRGDKSEGRDKVKQNALPSAPRALTATPLSCLTQRLYTRLPSAAEARGRSRASPPSARKGEPSSDSSGEREGTKETTASPEEKGGARQATAESRESKCVEFEGAKDCIEESHFAGGRGGRYDRQERGYKEKAVTEEREVFDGNKDRTGHDPDNRHSSLTRSPYEGAAADSRNRSLPPRRTSVDSRHAFPRRHRALGRRDLFREEERRPRRAWSSRSESSSRSASTQPPGRREYFDRGSSSSPDARRHRSRDRSRELRGSRETSSDRSPKHERHSAEGGSVWGEERGSSSASRRRGCGGREPVGRPSTERHTHPEHRRERRKTDAERDRSRGSSQPFRRRSHHETQFCRRRDDTQREAWAHSRDASEKDSPSRTGRGQRSRSRDGASHRRRRGSYRERRCDDRESDAGQRDSGGGTARTGARSRGRPFAEDIQFSPETRSLQNDARMPATKRASERGASERHRDRNLTRPLVWLGSRKHSRERSPESRRGAYSHSPVHRHSGGRVQVRGHPSSRQRQARPERWSEECEECDERGAPRSEVLPCESMATRRRSSHDSLGAGRTCVGEATANADSEPEPTRSRGHSRYSKRKGESLGSTGEGRGRRSARERSDVRGWILGATCPDPEQTLHSRAPERLEGNRGDSDPHSRPQDGRAAARSSHPPARDIFTAFQIKGTPLAKARRPWEAGEMPKIKVSLLTRKPQAAPNRDDAVQP</sequence>
<feature type="compositionally biased region" description="Basic and acidic residues" evidence="1">
    <location>
        <begin position="1061"/>
        <end position="1071"/>
    </location>
</feature>
<feature type="compositionally biased region" description="Basic and acidic residues" evidence="1">
    <location>
        <begin position="742"/>
        <end position="754"/>
    </location>
</feature>
<feature type="compositionally biased region" description="Basic residues" evidence="1">
    <location>
        <begin position="36"/>
        <end position="52"/>
    </location>
</feature>
<feature type="compositionally biased region" description="Basic and acidic residues" evidence="1">
    <location>
        <begin position="677"/>
        <end position="705"/>
    </location>
</feature>
<feature type="compositionally biased region" description="Basic and acidic residues" evidence="1">
    <location>
        <begin position="172"/>
        <end position="206"/>
    </location>
</feature>
<feature type="compositionally biased region" description="Basic and acidic residues" evidence="1">
    <location>
        <begin position="1192"/>
        <end position="1207"/>
    </location>
</feature>
<dbReference type="RefSeq" id="XP_029222373.1">
    <property type="nucleotide sequence ID" value="XM_029359460.1"/>
</dbReference>
<feature type="compositionally biased region" description="Polar residues" evidence="1">
    <location>
        <begin position="768"/>
        <end position="777"/>
    </location>
</feature>
<feature type="compositionally biased region" description="Basic and acidic residues" evidence="1">
    <location>
        <begin position="215"/>
        <end position="224"/>
    </location>
</feature>
<feature type="compositionally biased region" description="Polar residues" evidence="1">
    <location>
        <begin position="449"/>
        <end position="462"/>
    </location>
</feature>
<feature type="compositionally biased region" description="Basic and acidic residues" evidence="1">
    <location>
        <begin position="333"/>
        <end position="345"/>
    </location>
</feature>
<gene>
    <name evidence="2" type="ORF">BESB_007050</name>
</gene>
<protein>
    <submittedName>
        <fullName evidence="2">Uncharacterized protein</fullName>
    </submittedName>
</protein>
<feature type="compositionally biased region" description="Basic and acidic residues" evidence="1">
    <location>
        <begin position="63"/>
        <end position="75"/>
    </location>
</feature>
<feature type="compositionally biased region" description="Basic and acidic residues" evidence="1">
    <location>
        <begin position="1083"/>
        <end position="1111"/>
    </location>
</feature>
<feature type="compositionally biased region" description="Basic and acidic residues" evidence="1">
    <location>
        <begin position="993"/>
        <end position="1009"/>
    </location>
</feature>
<feature type="compositionally biased region" description="Basic and acidic residues" evidence="1">
    <location>
        <begin position="376"/>
        <end position="389"/>
    </location>
</feature>
<dbReference type="VEuPathDB" id="ToxoDB:BESB_007050"/>
<feature type="compositionally biased region" description="Basic and acidic residues" evidence="1">
    <location>
        <begin position="1134"/>
        <end position="1149"/>
    </location>
</feature>
<feature type="compositionally biased region" description="Basic and acidic residues" evidence="1">
    <location>
        <begin position="430"/>
        <end position="446"/>
    </location>
</feature>
<feature type="compositionally biased region" description="Basic and acidic residues" evidence="1">
    <location>
        <begin position="135"/>
        <end position="147"/>
    </location>
</feature>
<feature type="compositionally biased region" description="Low complexity" evidence="1">
    <location>
        <begin position="952"/>
        <end position="965"/>
    </location>
</feature>
<organism evidence="2 3">
    <name type="scientific">Besnoitia besnoiti</name>
    <name type="common">Apicomplexan protozoan</name>
    <dbReference type="NCBI Taxonomy" id="94643"/>
    <lineage>
        <taxon>Eukaryota</taxon>
        <taxon>Sar</taxon>
        <taxon>Alveolata</taxon>
        <taxon>Apicomplexa</taxon>
        <taxon>Conoidasida</taxon>
        <taxon>Coccidia</taxon>
        <taxon>Eucoccidiorida</taxon>
        <taxon>Eimeriorina</taxon>
        <taxon>Sarcocystidae</taxon>
        <taxon>Besnoitia</taxon>
    </lineage>
</organism>
<feature type="compositionally biased region" description="Basic and acidic residues" evidence="1">
    <location>
        <begin position="11"/>
        <end position="31"/>
    </location>
</feature>
<evidence type="ECO:0000313" key="2">
    <source>
        <dbReference type="EMBL" id="PFH38364.1"/>
    </source>
</evidence>
<evidence type="ECO:0000313" key="3">
    <source>
        <dbReference type="Proteomes" id="UP000224006"/>
    </source>
</evidence>
<dbReference type="EMBL" id="NWUJ01000001">
    <property type="protein sequence ID" value="PFH38364.1"/>
    <property type="molecule type" value="Genomic_DNA"/>
</dbReference>
<dbReference type="Proteomes" id="UP000224006">
    <property type="component" value="Chromosome I"/>
</dbReference>
<dbReference type="GeneID" id="40305768"/>
<feature type="compositionally biased region" description="Basic and acidic residues" evidence="1">
    <location>
        <begin position="937"/>
        <end position="948"/>
    </location>
</feature>
<feature type="compositionally biased region" description="Polar residues" evidence="1">
    <location>
        <begin position="1"/>
        <end position="10"/>
    </location>
</feature>
<name>A0A2A9MM44_BESBE</name>
<feature type="compositionally biased region" description="Polar residues" evidence="1">
    <location>
        <begin position="564"/>
        <end position="574"/>
    </location>
</feature>
<feature type="compositionally biased region" description="Basic and acidic residues" evidence="1">
    <location>
        <begin position="84"/>
        <end position="107"/>
    </location>
</feature>
<feature type="compositionally biased region" description="Basic and acidic residues" evidence="1">
    <location>
        <begin position="799"/>
        <end position="826"/>
    </location>
</feature>
<comment type="caution">
    <text evidence="2">The sequence shown here is derived from an EMBL/GenBank/DDBJ whole genome shotgun (WGS) entry which is preliminary data.</text>
</comment>
<feature type="compositionally biased region" description="Low complexity" evidence="1">
    <location>
        <begin position="782"/>
        <end position="798"/>
    </location>
</feature>
<proteinExistence type="predicted"/>
<keyword evidence="3" id="KW-1185">Reference proteome</keyword>
<feature type="region of interest" description="Disordered" evidence="1">
    <location>
        <begin position="1"/>
        <end position="477"/>
    </location>
</feature>
<evidence type="ECO:0000256" key="1">
    <source>
        <dbReference type="SAM" id="MobiDB-lite"/>
    </source>
</evidence>
<feature type="region of interest" description="Disordered" evidence="1">
    <location>
        <begin position="489"/>
        <end position="528"/>
    </location>
</feature>
<feature type="compositionally biased region" description="Basic and acidic residues" evidence="1">
    <location>
        <begin position="1366"/>
        <end position="1391"/>
    </location>
</feature>
<feature type="compositionally biased region" description="Low complexity" evidence="1">
    <location>
        <begin position="663"/>
        <end position="673"/>
    </location>
</feature>
<feature type="compositionally biased region" description="Basic and acidic residues" evidence="1">
    <location>
        <begin position="860"/>
        <end position="896"/>
    </location>
</feature>
<feature type="region of interest" description="Disordered" evidence="1">
    <location>
        <begin position="547"/>
        <end position="709"/>
    </location>
</feature>
<feature type="compositionally biased region" description="Basic and acidic residues" evidence="1">
    <location>
        <begin position="627"/>
        <end position="637"/>
    </location>
</feature>
<feature type="compositionally biased region" description="Basic and acidic residues" evidence="1">
    <location>
        <begin position="833"/>
        <end position="853"/>
    </location>
</feature>
<feature type="compositionally biased region" description="Basic and acidic residues" evidence="1">
    <location>
        <begin position="1340"/>
        <end position="1352"/>
    </location>
</feature>